<proteinExistence type="predicted"/>
<name>A0A291M2N5_9RHOB</name>
<evidence type="ECO:0000313" key="2">
    <source>
        <dbReference type="Proteomes" id="UP000219050"/>
    </source>
</evidence>
<accession>A0A291M2N5</accession>
<dbReference type="InterPro" id="IPR036641">
    <property type="entry name" value="HPT_dom_sf"/>
</dbReference>
<organism evidence="1 2">
    <name type="scientific">Pacificitalea manganoxidans</name>
    <dbReference type="NCBI Taxonomy" id="1411902"/>
    <lineage>
        <taxon>Bacteria</taxon>
        <taxon>Pseudomonadati</taxon>
        <taxon>Pseudomonadota</taxon>
        <taxon>Alphaproteobacteria</taxon>
        <taxon>Rhodobacterales</taxon>
        <taxon>Paracoccaceae</taxon>
        <taxon>Pacificitalea</taxon>
    </lineage>
</organism>
<dbReference type="RefSeq" id="WP_088662839.1">
    <property type="nucleotide sequence ID" value="NZ_CP021404.1"/>
</dbReference>
<keyword evidence="2" id="KW-1185">Reference proteome</keyword>
<dbReference type="AlphaFoldDB" id="A0A291M2N5"/>
<dbReference type="Gene3D" id="1.20.120.160">
    <property type="entry name" value="HPT domain"/>
    <property type="match status" value="1"/>
</dbReference>
<dbReference type="GO" id="GO:0000160">
    <property type="term" value="P:phosphorelay signal transduction system"/>
    <property type="evidence" value="ECO:0007669"/>
    <property type="project" value="InterPro"/>
</dbReference>
<dbReference type="OrthoDB" id="7873775at2"/>
<dbReference type="KEGG" id="cmag:CBW24_15035"/>
<gene>
    <name evidence="1" type="ORF">CBW24_15035</name>
</gene>
<evidence type="ECO:0008006" key="3">
    <source>
        <dbReference type="Google" id="ProtNLM"/>
    </source>
</evidence>
<dbReference type="SUPFAM" id="SSF47226">
    <property type="entry name" value="Histidine-containing phosphotransfer domain, HPT domain"/>
    <property type="match status" value="1"/>
</dbReference>
<evidence type="ECO:0000313" key="1">
    <source>
        <dbReference type="EMBL" id="ATI43192.1"/>
    </source>
</evidence>
<dbReference type="Proteomes" id="UP000219050">
    <property type="component" value="Chromosome"/>
</dbReference>
<dbReference type="EMBL" id="CP021404">
    <property type="protein sequence ID" value="ATI43192.1"/>
    <property type="molecule type" value="Genomic_DNA"/>
</dbReference>
<protein>
    <recommendedName>
        <fullName evidence="3">HPt domain-containing protein</fullName>
    </recommendedName>
</protein>
<reference evidence="1 2" key="1">
    <citation type="submission" date="2017-05" db="EMBL/GenBank/DDBJ databases">
        <title>Comparative genomic and metabolic analysis of manganese-oxidizing mechanisms in Celeribater manganoxidans DY25T: its adaption to the environment of polymetallic nodule.</title>
        <authorList>
            <person name="Wang X."/>
        </authorList>
    </citation>
    <scope>NUCLEOTIDE SEQUENCE [LARGE SCALE GENOMIC DNA]</scope>
    <source>
        <strain evidence="1 2">DY25</strain>
    </source>
</reference>
<sequence>MMNVARMDLEEPVGLDPDRLGVLYAQLGNAGAVEVMCRAMDALAGRLAELDGLQARGDLRAIAKLAHSLIGIADQIGMAAVARVAGDVTACARSGDAVALAATLSRLHRQADGALTALWQDVPLNA</sequence>